<evidence type="ECO:0000313" key="5">
    <source>
        <dbReference type="EMBL" id="MFC7435147.1"/>
    </source>
</evidence>
<proteinExistence type="inferred from homology"/>
<protein>
    <submittedName>
        <fullName evidence="5">ABC transporter substrate-binding protein</fullName>
    </submittedName>
</protein>
<comment type="similarity">
    <text evidence="1">Belongs to the leucine-binding protein family.</text>
</comment>
<evidence type="ECO:0000256" key="3">
    <source>
        <dbReference type="SAM" id="SignalP"/>
    </source>
</evidence>
<dbReference type="PANTHER" id="PTHR47235">
    <property type="entry name" value="BLR6548 PROTEIN"/>
    <property type="match status" value="1"/>
</dbReference>
<dbReference type="InterPro" id="IPR028081">
    <property type="entry name" value="Leu-bd"/>
</dbReference>
<dbReference type="InterPro" id="IPR028082">
    <property type="entry name" value="Peripla_BP_I"/>
</dbReference>
<dbReference type="RefSeq" id="WP_382257371.1">
    <property type="nucleotide sequence ID" value="NZ_JBHTBX010000007.1"/>
</dbReference>
<dbReference type="Pfam" id="PF13458">
    <property type="entry name" value="Peripla_BP_6"/>
    <property type="match status" value="1"/>
</dbReference>
<reference evidence="6" key="1">
    <citation type="journal article" date="2019" name="Int. J. Syst. Evol. Microbiol.">
        <title>The Global Catalogue of Microorganisms (GCM) 10K type strain sequencing project: providing services to taxonomists for standard genome sequencing and annotation.</title>
        <authorList>
            <consortium name="The Broad Institute Genomics Platform"/>
            <consortium name="The Broad Institute Genome Sequencing Center for Infectious Disease"/>
            <person name="Wu L."/>
            <person name="Ma J."/>
        </authorList>
    </citation>
    <scope>NUCLEOTIDE SEQUENCE [LARGE SCALE GENOMIC DNA]</scope>
    <source>
        <strain evidence="6">CCUG 54518</strain>
    </source>
</reference>
<evidence type="ECO:0000259" key="4">
    <source>
        <dbReference type="Pfam" id="PF13458"/>
    </source>
</evidence>
<evidence type="ECO:0000256" key="2">
    <source>
        <dbReference type="ARBA" id="ARBA00022729"/>
    </source>
</evidence>
<dbReference type="EMBL" id="JBHTBX010000007">
    <property type="protein sequence ID" value="MFC7435147.1"/>
    <property type="molecule type" value="Genomic_DNA"/>
</dbReference>
<comment type="caution">
    <text evidence="5">The sequence shown here is derived from an EMBL/GenBank/DDBJ whole genome shotgun (WGS) entry which is preliminary data.</text>
</comment>
<evidence type="ECO:0000313" key="6">
    <source>
        <dbReference type="Proteomes" id="UP001596495"/>
    </source>
</evidence>
<feature type="signal peptide" evidence="3">
    <location>
        <begin position="1"/>
        <end position="19"/>
    </location>
</feature>
<feature type="chain" id="PRO_5047462030" evidence="3">
    <location>
        <begin position="20"/>
        <end position="375"/>
    </location>
</feature>
<gene>
    <name evidence="5" type="ORF">ACFQNJ_11590</name>
</gene>
<organism evidence="5 6">
    <name type="scientific">Hydrogenophaga bisanensis</name>
    <dbReference type="NCBI Taxonomy" id="439611"/>
    <lineage>
        <taxon>Bacteria</taxon>
        <taxon>Pseudomonadati</taxon>
        <taxon>Pseudomonadota</taxon>
        <taxon>Betaproteobacteria</taxon>
        <taxon>Burkholderiales</taxon>
        <taxon>Comamonadaceae</taxon>
        <taxon>Hydrogenophaga</taxon>
    </lineage>
</organism>
<name>A0ABW2RAM3_9BURK</name>
<keyword evidence="2 3" id="KW-0732">Signal</keyword>
<accession>A0ABW2RAM3</accession>
<dbReference type="SUPFAM" id="SSF53822">
    <property type="entry name" value="Periplasmic binding protein-like I"/>
    <property type="match status" value="1"/>
</dbReference>
<dbReference type="PANTHER" id="PTHR47235:SF1">
    <property type="entry name" value="BLR6548 PROTEIN"/>
    <property type="match status" value="1"/>
</dbReference>
<keyword evidence="6" id="KW-1185">Reference proteome</keyword>
<evidence type="ECO:0000256" key="1">
    <source>
        <dbReference type="ARBA" id="ARBA00010062"/>
    </source>
</evidence>
<dbReference type="CDD" id="cd06326">
    <property type="entry name" value="PBP1_ABC_ligand_binding-like"/>
    <property type="match status" value="1"/>
</dbReference>
<sequence>MLARSLLVLSMLLPLAAAAEDGVTAQRILIGQTLTLQGGKNDYGSAVMDGVKVAIDQVNRQGGVNGRQIELKVLDDDNQAAKAEANARQLITSDKVFLLFGSIEGGPSTAVMKASNELKVPFFGPMAGSPGLRIPHQPLVFPVRAEHKEEFRTLMTYARSLGMQRLAFLRADSDTGRQHLENVQRLAETLSLPPVLDLPFKSDIDEAALAAMARQLVKADIQVVFNHGSASLYERLIRQTRPLSARMSFYGVNSGSAQMVTHLGELSHGMVFAQVVPSPWERKTALTRAYQDAFAKAAPGKAFSYGSLEGYLTGRALTEALRRAGPTPTRASFINGLKNTTLDVEGLKISYRDGEHVGLPLVDLSIVTREGKFRH</sequence>
<dbReference type="Gene3D" id="3.40.50.2300">
    <property type="match status" value="2"/>
</dbReference>
<feature type="domain" description="Leucine-binding protein" evidence="4">
    <location>
        <begin position="29"/>
        <end position="344"/>
    </location>
</feature>
<dbReference type="Proteomes" id="UP001596495">
    <property type="component" value="Unassembled WGS sequence"/>
</dbReference>